<evidence type="ECO:0000256" key="1">
    <source>
        <dbReference type="ARBA" id="ARBA00006484"/>
    </source>
</evidence>
<evidence type="ECO:0000313" key="4">
    <source>
        <dbReference type="Proteomes" id="UP000279259"/>
    </source>
</evidence>
<dbReference type="PRINTS" id="PR00081">
    <property type="entry name" value="GDHRDH"/>
</dbReference>
<dbReference type="Pfam" id="PF00106">
    <property type="entry name" value="adh_short"/>
    <property type="match status" value="1"/>
</dbReference>
<gene>
    <name evidence="3" type="ORF">EHS25_003095</name>
</gene>
<dbReference type="InterPro" id="IPR002347">
    <property type="entry name" value="SDR_fam"/>
</dbReference>
<organism evidence="3 4">
    <name type="scientific">Saitozyma podzolica</name>
    <dbReference type="NCBI Taxonomy" id="1890683"/>
    <lineage>
        <taxon>Eukaryota</taxon>
        <taxon>Fungi</taxon>
        <taxon>Dikarya</taxon>
        <taxon>Basidiomycota</taxon>
        <taxon>Agaricomycotina</taxon>
        <taxon>Tremellomycetes</taxon>
        <taxon>Tremellales</taxon>
        <taxon>Trimorphomycetaceae</taxon>
        <taxon>Saitozyma</taxon>
    </lineage>
</organism>
<dbReference type="GO" id="GO:0050664">
    <property type="term" value="F:oxidoreductase activity, acting on NAD(P)H, oxygen as acceptor"/>
    <property type="evidence" value="ECO:0007669"/>
    <property type="project" value="TreeGrafter"/>
</dbReference>
<dbReference type="GO" id="GO:0016616">
    <property type="term" value="F:oxidoreductase activity, acting on the CH-OH group of donors, NAD or NADP as acceptor"/>
    <property type="evidence" value="ECO:0007669"/>
    <property type="project" value="UniProtKB-ARBA"/>
</dbReference>
<dbReference type="EMBL" id="RSCD01000016">
    <property type="protein sequence ID" value="RSH88867.1"/>
    <property type="molecule type" value="Genomic_DNA"/>
</dbReference>
<dbReference type="InterPro" id="IPR036291">
    <property type="entry name" value="NAD(P)-bd_dom_sf"/>
</dbReference>
<dbReference type="PANTHER" id="PTHR43008:SF8">
    <property type="entry name" value="BENZIL REDUCTASE ((S)-BENZOIN FORMING) IRC24"/>
    <property type="match status" value="1"/>
</dbReference>
<proteinExistence type="inferred from homology"/>
<dbReference type="Gene3D" id="3.40.50.720">
    <property type="entry name" value="NAD(P)-binding Rossmann-like Domain"/>
    <property type="match status" value="1"/>
</dbReference>
<dbReference type="STRING" id="1890683.A0A427YD32"/>
<evidence type="ECO:0000256" key="2">
    <source>
        <dbReference type="ARBA" id="ARBA00023002"/>
    </source>
</evidence>
<sequence length="246" mass="26271">MSSLRPVIILTGASRGLGLAVLRLLLSTHGARVATLSRSYPAELKAVSEEFGEDRVLVVQGDVGKPEDNEAVVRRTMDRWGRLDGLVMNAGSLDPVGKLADVPIAQLIPSVQINLLSALYLLQPALPHLRRKSADGQGGLGRVVMAKAGMNSLCRTLAAEEAEEGVITWSVRPGLVDTSMQEAIRTRGPGIMSDKDMVKFQNAFENGELLAPEVPGAVIAALAVAGPKELSGEYLNWADERLQNLS</sequence>
<keyword evidence="4" id="KW-1185">Reference proteome</keyword>
<dbReference type="Proteomes" id="UP000279259">
    <property type="component" value="Unassembled WGS sequence"/>
</dbReference>
<dbReference type="SUPFAM" id="SSF51735">
    <property type="entry name" value="NAD(P)-binding Rossmann-fold domains"/>
    <property type="match status" value="1"/>
</dbReference>
<reference evidence="3 4" key="1">
    <citation type="submission" date="2018-11" db="EMBL/GenBank/DDBJ databases">
        <title>Genome sequence of Saitozyma podzolica DSM 27192.</title>
        <authorList>
            <person name="Aliyu H."/>
            <person name="Gorte O."/>
            <person name="Ochsenreither K."/>
        </authorList>
    </citation>
    <scope>NUCLEOTIDE SEQUENCE [LARGE SCALE GENOMIC DNA]</scope>
    <source>
        <strain evidence="3 4">DSM 27192</strain>
    </source>
</reference>
<keyword evidence="2" id="KW-0560">Oxidoreductase</keyword>
<comment type="similarity">
    <text evidence="1">Belongs to the short-chain dehydrogenases/reductases (SDR) family.</text>
</comment>
<evidence type="ECO:0000313" key="3">
    <source>
        <dbReference type="EMBL" id="RSH88867.1"/>
    </source>
</evidence>
<dbReference type="OrthoDB" id="9876299at2759"/>
<dbReference type="AlphaFoldDB" id="A0A427YD32"/>
<accession>A0A427YD32</accession>
<protein>
    <submittedName>
        <fullName evidence="3">Uncharacterized protein</fullName>
    </submittedName>
</protein>
<comment type="caution">
    <text evidence="3">The sequence shown here is derived from an EMBL/GenBank/DDBJ whole genome shotgun (WGS) entry which is preliminary data.</text>
</comment>
<name>A0A427YD32_9TREE</name>
<dbReference type="PANTHER" id="PTHR43008">
    <property type="entry name" value="BENZIL REDUCTASE"/>
    <property type="match status" value="1"/>
</dbReference>